<protein>
    <recommendedName>
        <fullName evidence="2">UPF0102 protein A3D08_02835</fullName>
    </recommendedName>
</protein>
<accession>A0A1F7HGH1</accession>
<proteinExistence type="inferred from homology"/>
<comment type="caution">
    <text evidence="3">The sequence shown here is derived from an EMBL/GenBank/DDBJ whole genome shotgun (WGS) entry which is preliminary data.</text>
</comment>
<dbReference type="PANTHER" id="PTHR34039">
    <property type="entry name" value="UPF0102 PROTEIN YRAN"/>
    <property type="match status" value="1"/>
</dbReference>
<dbReference type="NCBIfam" id="NF009154">
    <property type="entry name" value="PRK12497.3-3"/>
    <property type="match status" value="1"/>
</dbReference>
<dbReference type="InterPro" id="IPR003509">
    <property type="entry name" value="UPF0102_YraN-like"/>
</dbReference>
<evidence type="ECO:0000313" key="4">
    <source>
        <dbReference type="Proteomes" id="UP000178098"/>
    </source>
</evidence>
<organism evidence="3 4">
    <name type="scientific">Candidatus Roizmanbacteria bacterium RIFCSPHIGHO2_02_FULL_43_11</name>
    <dbReference type="NCBI Taxonomy" id="1802043"/>
    <lineage>
        <taxon>Bacteria</taxon>
        <taxon>Candidatus Roizmaniibacteriota</taxon>
    </lineage>
</organism>
<dbReference type="AlphaFoldDB" id="A0A1F7HGH1"/>
<dbReference type="SUPFAM" id="SSF52980">
    <property type="entry name" value="Restriction endonuclease-like"/>
    <property type="match status" value="1"/>
</dbReference>
<dbReference type="PANTHER" id="PTHR34039:SF1">
    <property type="entry name" value="UPF0102 PROTEIN YRAN"/>
    <property type="match status" value="1"/>
</dbReference>
<evidence type="ECO:0000313" key="3">
    <source>
        <dbReference type="EMBL" id="OGK30175.1"/>
    </source>
</evidence>
<gene>
    <name evidence="3" type="ORF">A3D08_02835</name>
</gene>
<dbReference type="Proteomes" id="UP000178098">
    <property type="component" value="Unassembled WGS sequence"/>
</dbReference>
<comment type="similarity">
    <text evidence="1 2">Belongs to the UPF0102 family.</text>
</comment>
<dbReference type="InterPro" id="IPR011856">
    <property type="entry name" value="tRNA_endonuc-like_dom_sf"/>
</dbReference>
<dbReference type="Pfam" id="PF02021">
    <property type="entry name" value="UPF0102"/>
    <property type="match status" value="1"/>
</dbReference>
<reference evidence="3 4" key="1">
    <citation type="journal article" date="2016" name="Nat. Commun.">
        <title>Thousands of microbial genomes shed light on interconnected biogeochemical processes in an aquifer system.</title>
        <authorList>
            <person name="Anantharaman K."/>
            <person name="Brown C.T."/>
            <person name="Hug L.A."/>
            <person name="Sharon I."/>
            <person name="Castelle C.J."/>
            <person name="Probst A.J."/>
            <person name="Thomas B.C."/>
            <person name="Singh A."/>
            <person name="Wilkins M.J."/>
            <person name="Karaoz U."/>
            <person name="Brodie E.L."/>
            <person name="Williams K.H."/>
            <person name="Hubbard S.S."/>
            <person name="Banfield J.F."/>
        </authorList>
    </citation>
    <scope>NUCLEOTIDE SEQUENCE [LARGE SCALE GENOMIC DNA]</scope>
</reference>
<dbReference type="InterPro" id="IPR011335">
    <property type="entry name" value="Restrct_endonuc-II-like"/>
</dbReference>
<dbReference type="CDD" id="cd20736">
    <property type="entry name" value="PoNe_Nuclease"/>
    <property type="match status" value="1"/>
</dbReference>
<dbReference type="HAMAP" id="MF_00048">
    <property type="entry name" value="UPF0102"/>
    <property type="match status" value="1"/>
</dbReference>
<dbReference type="Gene3D" id="3.40.1350.10">
    <property type="match status" value="1"/>
</dbReference>
<dbReference type="GO" id="GO:0003676">
    <property type="term" value="F:nucleic acid binding"/>
    <property type="evidence" value="ECO:0007669"/>
    <property type="project" value="InterPro"/>
</dbReference>
<sequence>MNQRGQWGEDHAVEYLLSNDYKILVRNFRTPHGEIDIICSHDDTLVFVEVKTRKGNLYGNPYESVTPFKRYKMQRAAAEYLRVSNEGSVLTQFDVISIILNNGKAALMHFKNAIEA</sequence>
<evidence type="ECO:0000256" key="2">
    <source>
        <dbReference type="HAMAP-Rule" id="MF_00048"/>
    </source>
</evidence>
<dbReference type="NCBIfam" id="NF009150">
    <property type="entry name" value="PRK12497.1-3"/>
    <property type="match status" value="1"/>
</dbReference>
<evidence type="ECO:0000256" key="1">
    <source>
        <dbReference type="ARBA" id="ARBA00006738"/>
    </source>
</evidence>
<dbReference type="EMBL" id="MFZT01000033">
    <property type="protein sequence ID" value="OGK30175.1"/>
    <property type="molecule type" value="Genomic_DNA"/>
</dbReference>
<name>A0A1F7HGH1_9BACT</name>